<comment type="caution">
    <text evidence="1">The sequence shown here is derived from an EMBL/GenBank/DDBJ whole genome shotgun (WGS) entry which is preliminary data.</text>
</comment>
<sequence>MTCQVKVVVSDLLRVTAVRVCVAGLYKSYLPGCENNLYCRMAKPAKHLINFAEGGEVSYP</sequence>
<accession>A0A644Z6R9</accession>
<gene>
    <name evidence="1" type="ORF">SDC9_83155</name>
</gene>
<protein>
    <submittedName>
        <fullName evidence="1">Uncharacterized protein</fullName>
    </submittedName>
</protein>
<reference evidence="1" key="1">
    <citation type="submission" date="2019-08" db="EMBL/GenBank/DDBJ databases">
        <authorList>
            <person name="Kucharzyk K."/>
            <person name="Murdoch R.W."/>
            <person name="Higgins S."/>
            <person name="Loffler F."/>
        </authorList>
    </citation>
    <scope>NUCLEOTIDE SEQUENCE</scope>
</reference>
<proteinExistence type="predicted"/>
<organism evidence="1">
    <name type="scientific">bioreactor metagenome</name>
    <dbReference type="NCBI Taxonomy" id="1076179"/>
    <lineage>
        <taxon>unclassified sequences</taxon>
        <taxon>metagenomes</taxon>
        <taxon>ecological metagenomes</taxon>
    </lineage>
</organism>
<dbReference type="EMBL" id="VSSQ01007644">
    <property type="protein sequence ID" value="MPM36556.1"/>
    <property type="molecule type" value="Genomic_DNA"/>
</dbReference>
<dbReference type="AlphaFoldDB" id="A0A644Z6R9"/>
<evidence type="ECO:0000313" key="1">
    <source>
        <dbReference type="EMBL" id="MPM36556.1"/>
    </source>
</evidence>
<name>A0A644Z6R9_9ZZZZ</name>